<accession>A0A5C5TRW3</accession>
<keyword evidence="6" id="KW-1185">Reference proteome</keyword>
<dbReference type="EMBL" id="VOHE01000010">
    <property type="protein sequence ID" value="TWT17033.1"/>
    <property type="molecule type" value="Genomic_DNA"/>
</dbReference>
<keyword evidence="1" id="KW-0805">Transcription regulation</keyword>
<dbReference type="SMART" id="SM00866">
    <property type="entry name" value="UTRA"/>
    <property type="match status" value="1"/>
</dbReference>
<dbReference type="SUPFAM" id="SSF64288">
    <property type="entry name" value="Chorismate lyase-like"/>
    <property type="match status" value="1"/>
</dbReference>
<gene>
    <name evidence="5" type="ORF">FQY79_14195</name>
</gene>
<dbReference type="PANTHER" id="PTHR44846">
    <property type="entry name" value="MANNOSYL-D-GLYCERATE TRANSPORT/METABOLISM SYSTEM REPRESSOR MNGR-RELATED"/>
    <property type="match status" value="1"/>
</dbReference>
<keyword evidence="3" id="KW-0804">Transcription</keyword>
<evidence type="ECO:0000259" key="4">
    <source>
        <dbReference type="PROSITE" id="PS50949"/>
    </source>
</evidence>
<dbReference type="Gene3D" id="3.40.1410.10">
    <property type="entry name" value="Chorismate lyase-like"/>
    <property type="match status" value="1"/>
</dbReference>
<keyword evidence="2" id="KW-0238">DNA-binding</keyword>
<dbReference type="GO" id="GO:0003700">
    <property type="term" value="F:DNA-binding transcription factor activity"/>
    <property type="evidence" value="ECO:0007669"/>
    <property type="project" value="InterPro"/>
</dbReference>
<evidence type="ECO:0000313" key="5">
    <source>
        <dbReference type="EMBL" id="TWT17033.1"/>
    </source>
</evidence>
<dbReference type="PANTHER" id="PTHR44846:SF1">
    <property type="entry name" value="MANNOSYL-D-GLYCERATE TRANSPORT_METABOLISM SYSTEM REPRESSOR MNGR-RELATED"/>
    <property type="match status" value="1"/>
</dbReference>
<comment type="caution">
    <text evidence="5">The sequence shown here is derived from an EMBL/GenBank/DDBJ whole genome shotgun (WGS) entry which is preliminary data.</text>
</comment>
<dbReference type="Proteomes" id="UP000315949">
    <property type="component" value="Unassembled WGS sequence"/>
</dbReference>
<dbReference type="PROSITE" id="PS50949">
    <property type="entry name" value="HTH_GNTR"/>
    <property type="match status" value="1"/>
</dbReference>
<dbReference type="InterPro" id="IPR036388">
    <property type="entry name" value="WH-like_DNA-bd_sf"/>
</dbReference>
<reference evidence="5 6" key="1">
    <citation type="submission" date="2019-07" db="EMBL/GenBank/DDBJ databases">
        <title>Luteimonas sp. YD-1 nov., isolated from acidic soil.</title>
        <authorList>
            <person name="Zhou J."/>
        </authorList>
    </citation>
    <scope>NUCLEOTIDE SEQUENCE [LARGE SCALE GENOMIC DNA]</scope>
    <source>
        <strain evidence="5 6">YD-1</strain>
    </source>
</reference>
<dbReference type="Gene3D" id="1.10.10.10">
    <property type="entry name" value="Winged helix-like DNA-binding domain superfamily/Winged helix DNA-binding domain"/>
    <property type="match status" value="1"/>
</dbReference>
<organism evidence="5 6">
    <name type="scientific">Luteimonas wenzhouensis</name>
    <dbReference type="NCBI Taxonomy" id="2599615"/>
    <lineage>
        <taxon>Bacteria</taxon>
        <taxon>Pseudomonadati</taxon>
        <taxon>Pseudomonadota</taxon>
        <taxon>Gammaproteobacteria</taxon>
        <taxon>Lysobacterales</taxon>
        <taxon>Lysobacteraceae</taxon>
        <taxon>Luteimonas</taxon>
    </lineage>
</organism>
<sequence>MVQDTATPIPPPAVALDETVPAYKAIQKFILDLIRGPDYGPGDRIPSERALAEQLGKNRMTVRKAIDGLVAQGLLERNSTSGTRIPMPRVMRPIDARTSLGITRIIQSGGSVAGNKLLHFEQTRASAQVAEHLQIKEGSEIVMFRRLWTVNDTPCCIETSHIPLGLVPGLAAEDLMAGQSLYGLLRDRYGIGTVTGERQISVAAGSDMEARLLGLPAGSACLLLRLEVYDEQGRPVEYMRSVNHPGLVMFKTSKAEMTA</sequence>
<dbReference type="InterPro" id="IPR028978">
    <property type="entry name" value="Chorismate_lyase_/UTRA_dom_sf"/>
</dbReference>
<dbReference type="CDD" id="cd07377">
    <property type="entry name" value="WHTH_GntR"/>
    <property type="match status" value="1"/>
</dbReference>
<feature type="domain" description="HTH gntR-type" evidence="4">
    <location>
        <begin position="20"/>
        <end position="88"/>
    </location>
</feature>
<dbReference type="PRINTS" id="PR00035">
    <property type="entry name" value="HTHGNTR"/>
</dbReference>
<dbReference type="AlphaFoldDB" id="A0A5C5TRW3"/>
<evidence type="ECO:0000256" key="2">
    <source>
        <dbReference type="ARBA" id="ARBA00023125"/>
    </source>
</evidence>
<evidence type="ECO:0000256" key="1">
    <source>
        <dbReference type="ARBA" id="ARBA00023015"/>
    </source>
</evidence>
<dbReference type="Pfam" id="PF07702">
    <property type="entry name" value="UTRA"/>
    <property type="match status" value="1"/>
</dbReference>
<protein>
    <submittedName>
        <fullName evidence="5">GntR family transcriptional regulator</fullName>
    </submittedName>
</protein>
<evidence type="ECO:0000313" key="6">
    <source>
        <dbReference type="Proteomes" id="UP000315949"/>
    </source>
</evidence>
<dbReference type="GO" id="GO:0045892">
    <property type="term" value="P:negative regulation of DNA-templated transcription"/>
    <property type="evidence" value="ECO:0007669"/>
    <property type="project" value="TreeGrafter"/>
</dbReference>
<name>A0A5C5TRW3_9GAMM</name>
<dbReference type="InterPro" id="IPR036390">
    <property type="entry name" value="WH_DNA-bd_sf"/>
</dbReference>
<dbReference type="RefSeq" id="WP_146313548.1">
    <property type="nucleotide sequence ID" value="NZ_VOHE01000010.1"/>
</dbReference>
<evidence type="ECO:0000256" key="3">
    <source>
        <dbReference type="ARBA" id="ARBA00023163"/>
    </source>
</evidence>
<dbReference type="Pfam" id="PF00392">
    <property type="entry name" value="GntR"/>
    <property type="match status" value="1"/>
</dbReference>
<dbReference type="SMART" id="SM00345">
    <property type="entry name" value="HTH_GNTR"/>
    <property type="match status" value="1"/>
</dbReference>
<dbReference type="InterPro" id="IPR050679">
    <property type="entry name" value="Bact_HTH_transcr_reg"/>
</dbReference>
<dbReference type="InterPro" id="IPR011663">
    <property type="entry name" value="UTRA"/>
</dbReference>
<dbReference type="InterPro" id="IPR000524">
    <property type="entry name" value="Tscrpt_reg_HTH_GntR"/>
</dbReference>
<dbReference type="GO" id="GO:0003677">
    <property type="term" value="F:DNA binding"/>
    <property type="evidence" value="ECO:0007669"/>
    <property type="project" value="UniProtKB-KW"/>
</dbReference>
<dbReference type="OrthoDB" id="9808770at2"/>
<proteinExistence type="predicted"/>
<dbReference type="SUPFAM" id="SSF46785">
    <property type="entry name" value="Winged helix' DNA-binding domain"/>
    <property type="match status" value="1"/>
</dbReference>